<dbReference type="Gene3D" id="1.10.357.10">
    <property type="entry name" value="Tetracycline Repressor, domain 2"/>
    <property type="match status" value="1"/>
</dbReference>
<dbReference type="PROSITE" id="PS50977">
    <property type="entry name" value="HTH_TETR_2"/>
    <property type="match status" value="1"/>
</dbReference>
<name>A0ABY5RRP7_9HYPH</name>
<dbReference type="PANTHER" id="PTHR30055">
    <property type="entry name" value="HTH-TYPE TRANSCRIPTIONAL REGULATOR RUTR"/>
    <property type="match status" value="1"/>
</dbReference>
<dbReference type="SUPFAM" id="SSF46689">
    <property type="entry name" value="Homeodomain-like"/>
    <property type="match status" value="1"/>
</dbReference>
<accession>A0ABY5RRP7</accession>
<evidence type="ECO:0000256" key="1">
    <source>
        <dbReference type="ARBA" id="ARBA00023125"/>
    </source>
</evidence>
<dbReference type="Gene3D" id="1.10.10.60">
    <property type="entry name" value="Homeodomain-like"/>
    <property type="match status" value="1"/>
</dbReference>
<sequence length="212" mass="23175">MSDLNQPEVSRAPRQDEILAAAAALFFERGYAATSIDAIIKRAGGSKRNIYSAFGNKEGLFIALMLETAKDVLSSLEVDRAQPRDLREALLAYGLHVLDIYTGPALVGIYRTVIAESGRFPDLARRFFEEGPARATAGLAQVLDAARDSGELPENIVHTKILAEQFVAMMRNNVHLEVVLGLRPPPSAAEIRHYVEACVDTFLIGIGANRRL</sequence>
<dbReference type="PANTHER" id="PTHR30055:SF146">
    <property type="entry name" value="HTH-TYPE TRANSCRIPTIONAL DUAL REGULATOR CECR"/>
    <property type="match status" value="1"/>
</dbReference>
<dbReference type="SUPFAM" id="SSF48498">
    <property type="entry name" value="Tetracyclin repressor-like, C-terminal domain"/>
    <property type="match status" value="1"/>
</dbReference>
<evidence type="ECO:0000259" key="3">
    <source>
        <dbReference type="PROSITE" id="PS50977"/>
    </source>
</evidence>
<keyword evidence="5" id="KW-1185">Reference proteome</keyword>
<feature type="DNA-binding region" description="H-T-H motif" evidence="2">
    <location>
        <begin position="35"/>
        <end position="54"/>
    </location>
</feature>
<reference evidence="4" key="1">
    <citation type="submission" date="2022-08" db="EMBL/GenBank/DDBJ databases">
        <title>Microvirga terrae sp. nov., isolated from soil.</title>
        <authorList>
            <person name="Kim K.H."/>
            <person name="Seo Y.L."/>
            <person name="Kim J.M."/>
            <person name="Lee J.K."/>
            <person name="Han D.M."/>
            <person name="Jeon C.O."/>
        </authorList>
    </citation>
    <scope>NUCLEOTIDE SEQUENCE</scope>
    <source>
        <strain evidence="4">R24</strain>
    </source>
</reference>
<organism evidence="4 5">
    <name type="scientific">Microvirga terrae</name>
    <dbReference type="NCBI Taxonomy" id="2740529"/>
    <lineage>
        <taxon>Bacteria</taxon>
        <taxon>Pseudomonadati</taxon>
        <taxon>Pseudomonadota</taxon>
        <taxon>Alphaproteobacteria</taxon>
        <taxon>Hyphomicrobiales</taxon>
        <taxon>Methylobacteriaceae</taxon>
        <taxon>Microvirga</taxon>
    </lineage>
</organism>
<evidence type="ECO:0000313" key="5">
    <source>
        <dbReference type="Proteomes" id="UP001017257"/>
    </source>
</evidence>
<feature type="domain" description="HTH tetR-type" evidence="3">
    <location>
        <begin position="12"/>
        <end position="72"/>
    </location>
</feature>
<proteinExistence type="predicted"/>
<dbReference type="PRINTS" id="PR00455">
    <property type="entry name" value="HTHTETR"/>
</dbReference>
<dbReference type="Proteomes" id="UP001017257">
    <property type="component" value="Chromosome"/>
</dbReference>
<gene>
    <name evidence="4" type="ORF">HPT29_021410</name>
</gene>
<dbReference type="RefSeq" id="WP_173947534.1">
    <property type="nucleotide sequence ID" value="NZ_CP102845.1"/>
</dbReference>
<dbReference type="InterPro" id="IPR039536">
    <property type="entry name" value="TetR_C_Proteobacteria"/>
</dbReference>
<keyword evidence="1 2" id="KW-0238">DNA-binding</keyword>
<dbReference type="EMBL" id="CP102845">
    <property type="protein sequence ID" value="UVF18994.1"/>
    <property type="molecule type" value="Genomic_DNA"/>
</dbReference>
<evidence type="ECO:0000256" key="2">
    <source>
        <dbReference type="PROSITE-ProRule" id="PRU00335"/>
    </source>
</evidence>
<dbReference type="InterPro" id="IPR009057">
    <property type="entry name" value="Homeodomain-like_sf"/>
</dbReference>
<dbReference type="Pfam" id="PF00440">
    <property type="entry name" value="TetR_N"/>
    <property type="match status" value="1"/>
</dbReference>
<dbReference type="InterPro" id="IPR001647">
    <property type="entry name" value="HTH_TetR"/>
</dbReference>
<dbReference type="InterPro" id="IPR050109">
    <property type="entry name" value="HTH-type_TetR-like_transc_reg"/>
</dbReference>
<protein>
    <submittedName>
        <fullName evidence="4">TetR/AcrR family transcriptional regulator</fullName>
    </submittedName>
</protein>
<dbReference type="InterPro" id="IPR036271">
    <property type="entry name" value="Tet_transcr_reg_TetR-rel_C_sf"/>
</dbReference>
<evidence type="ECO:0000313" key="4">
    <source>
        <dbReference type="EMBL" id="UVF18994.1"/>
    </source>
</evidence>
<dbReference type="Pfam" id="PF14246">
    <property type="entry name" value="TetR_C_7"/>
    <property type="match status" value="1"/>
</dbReference>